<feature type="compositionally biased region" description="Acidic residues" evidence="3">
    <location>
        <begin position="46"/>
        <end position="56"/>
    </location>
</feature>
<proteinExistence type="predicted"/>
<dbReference type="Pfam" id="PF02412">
    <property type="entry name" value="TSP_3"/>
    <property type="match status" value="3"/>
</dbReference>
<dbReference type="PANTHER" id="PTHR10199">
    <property type="entry name" value="THROMBOSPONDIN"/>
    <property type="match status" value="1"/>
</dbReference>
<comment type="caution">
    <text evidence="5">The sequence shown here is derived from an EMBL/GenBank/DDBJ whole genome shotgun (WGS) entry which is preliminary data.</text>
</comment>
<dbReference type="Gene3D" id="4.10.1080.10">
    <property type="entry name" value="TSP type-3 repeat"/>
    <property type="match status" value="2"/>
</dbReference>
<dbReference type="InterPro" id="IPR003367">
    <property type="entry name" value="Thrombospondin_3-like_rpt"/>
</dbReference>
<evidence type="ECO:0000313" key="5">
    <source>
        <dbReference type="EMBL" id="OGY84892.1"/>
    </source>
</evidence>
<feature type="signal peptide" evidence="4">
    <location>
        <begin position="1"/>
        <end position="21"/>
    </location>
</feature>
<evidence type="ECO:0000256" key="1">
    <source>
        <dbReference type="ARBA" id="ARBA00022729"/>
    </source>
</evidence>
<evidence type="ECO:0000256" key="3">
    <source>
        <dbReference type="SAM" id="MobiDB-lite"/>
    </source>
</evidence>
<keyword evidence="2" id="KW-0106">Calcium</keyword>
<reference evidence="5 6" key="1">
    <citation type="journal article" date="2016" name="Nat. Commun.">
        <title>Thousands of microbial genomes shed light on interconnected biogeochemical processes in an aquifer system.</title>
        <authorList>
            <person name="Anantharaman K."/>
            <person name="Brown C.T."/>
            <person name="Hug L.A."/>
            <person name="Sharon I."/>
            <person name="Castelle C.J."/>
            <person name="Probst A.J."/>
            <person name="Thomas B.C."/>
            <person name="Singh A."/>
            <person name="Wilkins M.J."/>
            <person name="Karaoz U."/>
            <person name="Brodie E.L."/>
            <person name="Williams K.H."/>
            <person name="Hubbard S.S."/>
            <person name="Banfield J.F."/>
        </authorList>
    </citation>
    <scope>NUCLEOTIDE SEQUENCE [LARGE SCALE GENOMIC DNA]</scope>
</reference>
<dbReference type="Proteomes" id="UP000176952">
    <property type="component" value="Unassembled WGS sequence"/>
</dbReference>
<gene>
    <name evidence="5" type="ORF">A3F54_00525</name>
</gene>
<keyword evidence="1 4" id="KW-0732">Signal</keyword>
<evidence type="ECO:0000313" key="6">
    <source>
        <dbReference type="Proteomes" id="UP000176952"/>
    </source>
</evidence>
<dbReference type="SUPFAM" id="SSF103647">
    <property type="entry name" value="TSP type-3 repeat"/>
    <property type="match status" value="2"/>
</dbReference>
<dbReference type="STRING" id="1798542.A3F54_00525"/>
<dbReference type="GO" id="GO:0007155">
    <property type="term" value="P:cell adhesion"/>
    <property type="evidence" value="ECO:0007669"/>
    <property type="project" value="InterPro"/>
</dbReference>
<accession>A0A1G2B6W6</accession>
<evidence type="ECO:0000256" key="2">
    <source>
        <dbReference type="ARBA" id="ARBA00022837"/>
    </source>
</evidence>
<dbReference type="GO" id="GO:0005509">
    <property type="term" value="F:calcium ion binding"/>
    <property type="evidence" value="ECO:0007669"/>
    <property type="project" value="InterPro"/>
</dbReference>
<feature type="region of interest" description="Disordered" evidence="3">
    <location>
        <begin position="27"/>
        <end position="56"/>
    </location>
</feature>
<protein>
    <submittedName>
        <fullName evidence="5">Uncharacterized protein</fullName>
    </submittedName>
</protein>
<dbReference type="InterPro" id="IPR028974">
    <property type="entry name" value="TSP_type-3_rpt"/>
</dbReference>
<feature type="chain" id="PRO_5009582017" evidence="4">
    <location>
        <begin position="22"/>
        <end position="322"/>
    </location>
</feature>
<sequence length="322" mass="35048">MKLHVFTRILVFVFLSLILTAGGPPSCPAPAPDSDDDGVENRYDNCPDDPNPEQENIDTDFQGDICDNCPTIPNDQLDTDGDGFGDICDPEGDQDNDGIIYKNDDCPFTFNPDQTDADEDSVGDACDNCPSIPNTDQKDSEVITYPGYSDTYPQPDGFGDVCDNCPTTPNPSQADTDHDGHADACEPLQNDNCSEAIIIRSLPYFEVVSVMGATLEEGEEAVCGNIEMGNQVSTWFILEIDHNALVTVNTGGSDYDTVLTVFEGFKCDSSLEPFVCGDDSVSNWVYLAKVSFPVEAFKTYFISVSSFSKDIPANILQFTAFE</sequence>
<dbReference type="EMBL" id="MHKD01000010">
    <property type="protein sequence ID" value="OGY84892.1"/>
    <property type="molecule type" value="Genomic_DNA"/>
</dbReference>
<dbReference type="AlphaFoldDB" id="A0A1G2B6W6"/>
<organism evidence="5 6">
    <name type="scientific">Candidatus Kerfeldbacteria bacterium RIFCSPHIGHO2_12_FULL_48_17</name>
    <dbReference type="NCBI Taxonomy" id="1798542"/>
    <lineage>
        <taxon>Bacteria</taxon>
        <taxon>Candidatus Kerfeldiibacteriota</taxon>
    </lineage>
</organism>
<evidence type="ECO:0000256" key="4">
    <source>
        <dbReference type="SAM" id="SignalP"/>
    </source>
</evidence>
<name>A0A1G2B6W6_9BACT</name>
<dbReference type="PANTHER" id="PTHR10199:SF100">
    <property type="entry name" value="THROMBOSPONDIN, ISOFORM A"/>
    <property type="match status" value="1"/>
</dbReference>